<comment type="subcellular location">
    <subcellularLocation>
        <location evidence="1">Cell membrane</location>
        <topology evidence="1">Multi-pass membrane protein</topology>
    </subcellularLocation>
</comment>
<dbReference type="Proteomes" id="UP000031366">
    <property type="component" value="Unassembled WGS sequence"/>
</dbReference>
<reference evidence="10 11" key="1">
    <citation type="journal article" date="2015" name="Infect. Genet. Evol.">
        <title>Genomic sequences of six botulinum neurotoxin-producing strains representing three clostridial species illustrate the mobility and diversity of botulinum neurotoxin genes.</title>
        <authorList>
            <person name="Smith T.J."/>
            <person name="Hill K.K."/>
            <person name="Xie G."/>
            <person name="Foley B.T."/>
            <person name="Williamson C.H."/>
            <person name="Foster J.T."/>
            <person name="Johnson S.L."/>
            <person name="Chertkov O."/>
            <person name="Teshima H."/>
            <person name="Gibbons H.S."/>
            <person name="Johnsky L.A."/>
            <person name="Karavis M.A."/>
            <person name="Smith L.A."/>
        </authorList>
    </citation>
    <scope>NUCLEOTIDE SEQUENCE [LARGE SCALE GENOMIC DNA]</scope>
    <source>
        <strain evidence="10 11">CDC 2741</strain>
    </source>
</reference>
<evidence type="ECO:0000256" key="7">
    <source>
        <dbReference type="SAM" id="Phobius"/>
    </source>
</evidence>
<evidence type="ECO:0000256" key="1">
    <source>
        <dbReference type="ARBA" id="ARBA00004651"/>
    </source>
</evidence>
<dbReference type="InterPro" id="IPR027417">
    <property type="entry name" value="P-loop_NTPase"/>
</dbReference>
<dbReference type="Gene3D" id="3.40.50.300">
    <property type="entry name" value="P-loop containing nucleotide triphosphate hydrolases"/>
    <property type="match status" value="1"/>
</dbReference>
<feature type="transmembrane region" description="Helical" evidence="7">
    <location>
        <begin position="53"/>
        <end position="72"/>
    </location>
</feature>
<dbReference type="SMART" id="SM00382">
    <property type="entry name" value="AAA"/>
    <property type="match status" value="1"/>
</dbReference>
<dbReference type="InterPro" id="IPR003593">
    <property type="entry name" value="AAA+_ATPase"/>
</dbReference>
<dbReference type="CDD" id="cd07346">
    <property type="entry name" value="ABC_6TM_exporters"/>
    <property type="match status" value="1"/>
</dbReference>
<dbReference type="GO" id="GO:0005524">
    <property type="term" value="F:ATP binding"/>
    <property type="evidence" value="ECO:0007669"/>
    <property type="project" value="UniProtKB-KW"/>
</dbReference>
<keyword evidence="11" id="KW-1185">Reference proteome</keyword>
<proteinExistence type="predicted"/>
<feature type="transmembrane region" description="Helical" evidence="7">
    <location>
        <begin position="123"/>
        <end position="147"/>
    </location>
</feature>
<dbReference type="InterPro" id="IPR003439">
    <property type="entry name" value="ABC_transporter-like_ATP-bd"/>
</dbReference>
<dbReference type="PROSITE" id="PS50893">
    <property type="entry name" value="ABC_TRANSPORTER_2"/>
    <property type="match status" value="1"/>
</dbReference>
<keyword evidence="6 7" id="KW-0472">Membrane</keyword>
<dbReference type="GO" id="GO:0005886">
    <property type="term" value="C:plasma membrane"/>
    <property type="evidence" value="ECO:0007669"/>
    <property type="project" value="UniProtKB-SubCell"/>
</dbReference>
<dbReference type="STRING" id="29341.RSJ17_19080"/>
<dbReference type="SUPFAM" id="SSF52540">
    <property type="entry name" value="P-loop containing nucleoside triphosphate hydrolases"/>
    <property type="match status" value="1"/>
</dbReference>
<dbReference type="InterPro" id="IPR039421">
    <property type="entry name" value="Type_1_exporter"/>
</dbReference>
<feature type="domain" description="ABC transporter" evidence="8">
    <location>
        <begin position="325"/>
        <end position="559"/>
    </location>
</feature>
<dbReference type="Gene3D" id="1.20.1560.10">
    <property type="entry name" value="ABC transporter type 1, transmembrane domain"/>
    <property type="match status" value="1"/>
</dbReference>
<evidence type="ECO:0000256" key="3">
    <source>
        <dbReference type="ARBA" id="ARBA00022741"/>
    </source>
</evidence>
<accession>A0A0C1R7Q4</accession>
<protein>
    <submittedName>
        <fullName evidence="10">ABC transporter family protein</fullName>
    </submittedName>
</protein>
<dbReference type="PROSITE" id="PS00211">
    <property type="entry name" value="ABC_TRANSPORTER_1"/>
    <property type="match status" value="1"/>
</dbReference>
<dbReference type="RefSeq" id="WP_039633094.1">
    <property type="nucleotide sequence ID" value="NZ_AYSO01000016.1"/>
</dbReference>
<evidence type="ECO:0000256" key="2">
    <source>
        <dbReference type="ARBA" id="ARBA00022692"/>
    </source>
</evidence>
<dbReference type="OrthoDB" id="95687at2"/>
<gene>
    <name evidence="10" type="ORF">U732_3370</name>
</gene>
<evidence type="ECO:0000256" key="4">
    <source>
        <dbReference type="ARBA" id="ARBA00022840"/>
    </source>
</evidence>
<dbReference type="Pfam" id="PF00005">
    <property type="entry name" value="ABC_tran"/>
    <property type="match status" value="1"/>
</dbReference>
<comment type="caution">
    <text evidence="10">The sequence shown here is derived from an EMBL/GenBank/DDBJ whole genome shotgun (WGS) entry which is preliminary data.</text>
</comment>
<keyword evidence="5 7" id="KW-1133">Transmembrane helix</keyword>
<evidence type="ECO:0000313" key="11">
    <source>
        <dbReference type="Proteomes" id="UP000031366"/>
    </source>
</evidence>
<feature type="transmembrane region" description="Helical" evidence="7">
    <location>
        <begin position="12"/>
        <end position="33"/>
    </location>
</feature>
<feature type="transmembrane region" description="Helical" evidence="7">
    <location>
        <begin position="153"/>
        <end position="173"/>
    </location>
</feature>
<evidence type="ECO:0000313" key="10">
    <source>
        <dbReference type="EMBL" id="KIE46561.1"/>
    </source>
</evidence>
<dbReference type="PROSITE" id="PS50929">
    <property type="entry name" value="ABC_TM1F"/>
    <property type="match status" value="1"/>
</dbReference>
<sequence>MRECIKKNKLLLVLTVIFSVISSVALVGLSLFIQTTIDYVTAGNMEGFKRILIYSVGYGILIGLLYFIYDILSKMFIRNLLKMLRNKAFFGILRRNYKDFNSKNTADYISVLTNDMKLIEENYIVPLLLIFQYGVMFVVTVILLLYLSPLVTLGIFISMLLIFIVPSLFGKALEKKQLELSNRLSFFTSKLKDIFSGYDVIRSYNLKDSIGKEFEEENNNLANAKFAADKIFVINESLSQTLGMGTQFVAIFLSSYLVIKGNLTMGMLIAIVQLSGTFVQPVIMIMSNLPKLNSVKPIIKRIDEFSAYKDNDFIGKDKPHFNNNLEVSNLSFSYGNGRSIINDISLKIDKNKKYAIVGGSGCGKSTLIKLMLGYYSDFSGNIKFDGNSIKNLNIEQLNKMISIIHQNVYMFDKTIKDNICLYKEFSEEQINNVLNLSGANKFIEETSNGLNYLVGENGSNLSGGQRQRIAIARALIQQTPILVLDEGTSAIDMQTAYDIESKLLNIKDLTLITITHKMSEELLSLYDEIIYMENGQIVESGNLQELLEKKEKFFNFYTV</sequence>
<feature type="domain" description="ABC transmembrane type-1" evidence="9">
    <location>
        <begin position="13"/>
        <end position="294"/>
    </location>
</feature>
<evidence type="ECO:0000256" key="5">
    <source>
        <dbReference type="ARBA" id="ARBA00022989"/>
    </source>
</evidence>
<name>A0A0C1R7Q4_9CLOT</name>
<evidence type="ECO:0000259" key="8">
    <source>
        <dbReference type="PROSITE" id="PS50893"/>
    </source>
</evidence>
<dbReference type="AlphaFoldDB" id="A0A0C1R7Q4"/>
<dbReference type="GO" id="GO:0015421">
    <property type="term" value="F:ABC-type oligopeptide transporter activity"/>
    <property type="evidence" value="ECO:0007669"/>
    <property type="project" value="TreeGrafter"/>
</dbReference>
<organism evidence="10 11">
    <name type="scientific">Clostridium argentinense CDC 2741</name>
    <dbReference type="NCBI Taxonomy" id="1418104"/>
    <lineage>
        <taxon>Bacteria</taxon>
        <taxon>Bacillati</taxon>
        <taxon>Bacillota</taxon>
        <taxon>Clostridia</taxon>
        <taxon>Eubacteriales</taxon>
        <taxon>Clostridiaceae</taxon>
        <taxon>Clostridium</taxon>
    </lineage>
</organism>
<keyword evidence="2 7" id="KW-0812">Transmembrane</keyword>
<dbReference type="SUPFAM" id="SSF90123">
    <property type="entry name" value="ABC transporter transmembrane region"/>
    <property type="match status" value="1"/>
</dbReference>
<evidence type="ECO:0000256" key="6">
    <source>
        <dbReference type="ARBA" id="ARBA00023136"/>
    </source>
</evidence>
<keyword evidence="3" id="KW-0547">Nucleotide-binding</keyword>
<dbReference type="InterPro" id="IPR036640">
    <property type="entry name" value="ABC1_TM_sf"/>
</dbReference>
<dbReference type="GO" id="GO:0016887">
    <property type="term" value="F:ATP hydrolysis activity"/>
    <property type="evidence" value="ECO:0007669"/>
    <property type="project" value="InterPro"/>
</dbReference>
<dbReference type="PANTHER" id="PTHR43394">
    <property type="entry name" value="ATP-DEPENDENT PERMEASE MDL1, MITOCHONDRIAL"/>
    <property type="match status" value="1"/>
</dbReference>
<dbReference type="Pfam" id="PF00664">
    <property type="entry name" value="ABC_membrane"/>
    <property type="match status" value="1"/>
</dbReference>
<evidence type="ECO:0000259" key="9">
    <source>
        <dbReference type="PROSITE" id="PS50929"/>
    </source>
</evidence>
<dbReference type="PANTHER" id="PTHR43394:SF1">
    <property type="entry name" value="ATP-BINDING CASSETTE SUB-FAMILY B MEMBER 10, MITOCHONDRIAL"/>
    <property type="match status" value="1"/>
</dbReference>
<keyword evidence="4" id="KW-0067">ATP-binding</keyword>
<dbReference type="EMBL" id="AYSO01000016">
    <property type="protein sequence ID" value="KIE46561.1"/>
    <property type="molecule type" value="Genomic_DNA"/>
</dbReference>
<dbReference type="InterPro" id="IPR017871">
    <property type="entry name" value="ABC_transporter-like_CS"/>
</dbReference>
<dbReference type="InterPro" id="IPR011527">
    <property type="entry name" value="ABC1_TM_dom"/>
</dbReference>